<dbReference type="SUPFAM" id="SSF53474">
    <property type="entry name" value="alpha/beta-Hydrolases"/>
    <property type="match status" value="1"/>
</dbReference>
<dbReference type="RefSeq" id="WP_060922798.1">
    <property type="nucleotide sequence ID" value="NZ_CBDRLI010000004.1"/>
</dbReference>
<dbReference type="PANTHER" id="PTHR42103">
    <property type="entry name" value="ALPHA/BETA-HYDROLASES SUPERFAMILY PROTEIN"/>
    <property type="match status" value="1"/>
</dbReference>
<sequence>MTIEIRGPLELPARREDIELHTADGLTLVGELAMPEADAPAATLVTLHPLPTAGGFMDSHIIRKASARLPALADLAVLRFNTRGTTSPRGTSEGTFDGGAAEQFDVAAAMDFVRDRALPRPWLVGWSFGTELALKYGADHDIEGIILLSPPLHRATAEEVAAWGKTGHRVVILVPEFDDYLRPAEARERFATIPQAQLIAVEGGKHLWVGETQTRRVLTEIVAAVNPSALPLPTHWSTED</sequence>
<feature type="domain" description="AB hydrolase-1" evidence="1">
    <location>
        <begin position="55"/>
        <end position="203"/>
    </location>
</feature>
<dbReference type="Pfam" id="PF00561">
    <property type="entry name" value="Abhydrolase_1"/>
    <property type="match status" value="1"/>
</dbReference>
<dbReference type="GeneID" id="36298637"/>
<evidence type="ECO:0000259" key="1">
    <source>
        <dbReference type="Pfam" id="PF00561"/>
    </source>
</evidence>
<dbReference type="AlphaFoldDB" id="A0A1H1LQ08"/>
<dbReference type="eggNOG" id="COG2945">
    <property type="taxonomic scope" value="Bacteria"/>
</dbReference>
<protein>
    <recommendedName>
        <fullName evidence="1">AB hydrolase-1 domain-containing protein</fullName>
    </recommendedName>
</protein>
<dbReference type="PANTHER" id="PTHR42103:SF2">
    <property type="entry name" value="AB HYDROLASE-1 DOMAIN-CONTAINING PROTEIN"/>
    <property type="match status" value="1"/>
</dbReference>
<name>A0A1H1LQ08_9MICO</name>
<accession>A0A1H1LQ08</accession>
<dbReference type="InterPro" id="IPR029058">
    <property type="entry name" value="AB_hydrolase_fold"/>
</dbReference>
<gene>
    <name evidence="2" type="ORF">SAMN04489809_0237</name>
</gene>
<reference evidence="2 3" key="1">
    <citation type="submission" date="2016-10" db="EMBL/GenBank/DDBJ databases">
        <authorList>
            <person name="de Groot N.N."/>
        </authorList>
    </citation>
    <scope>NUCLEOTIDE SEQUENCE [LARGE SCALE GENOMIC DNA]</scope>
    <source>
        <strain evidence="2 3">DSM 15019</strain>
    </source>
</reference>
<evidence type="ECO:0000313" key="3">
    <source>
        <dbReference type="Proteomes" id="UP000182126"/>
    </source>
</evidence>
<organism evidence="2 3">
    <name type="scientific">Microbacterium paraoxydans</name>
    <dbReference type="NCBI Taxonomy" id="199592"/>
    <lineage>
        <taxon>Bacteria</taxon>
        <taxon>Bacillati</taxon>
        <taxon>Actinomycetota</taxon>
        <taxon>Actinomycetes</taxon>
        <taxon>Micrococcales</taxon>
        <taxon>Microbacteriaceae</taxon>
        <taxon>Microbacterium</taxon>
    </lineage>
</organism>
<proteinExistence type="predicted"/>
<evidence type="ECO:0000313" key="2">
    <source>
        <dbReference type="EMBL" id="SDR76586.1"/>
    </source>
</evidence>
<dbReference type="Proteomes" id="UP000182126">
    <property type="component" value="Chromosome I"/>
</dbReference>
<dbReference type="GO" id="GO:0003824">
    <property type="term" value="F:catalytic activity"/>
    <property type="evidence" value="ECO:0007669"/>
    <property type="project" value="UniProtKB-ARBA"/>
</dbReference>
<dbReference type="EMBL" id="LT629770">
    <property type="protein sequence ID" value="SDR76586.1"/>
    <property type="molecule type" value="Genomic_DNA"/>
</dbReference>
<dbReference type="Gene3D" id="3.40.50.1820">
    <property type="entry name" value="alpha/beta hydrolase"/>
    <property type="match status" value="1"/>
</dbReference>
<dbReference type="InterPro" id="IPR000073">
    <property type="entry name" value="AB_hydrolase_1"/>
</dbReference>